<dbReference type="Gene3D" id="3.40.50.11210">
    <property type="entry name" value="Rap/Ran-GAP"/>
    <property type="match status" value="1"/>
</dbReference>
<organism evidence="4 6">
    <name type="scientific">Didymodactylos carnosus</name>
    <dbReference type="NCBI Taxonomy" id="1234261"/>
    <lineage>
        <taxon>Eukaryota</taxon>
        <taxon>Metazoa</taxon>
        <taxon>Spiralia</taxon>
        <taxon>Gnathifera</taxon>
        <taxon>Rotifera</taxon>
        <taxon>Eurotatoria</taxon>
        <taxon>Bdelloidea</taxon>
        <taxon>Philodinida</taxon>
        <taxon>Philodinidae</taxon>
        <taxon>Didymodactylos</taxon>
    </lineage>
</organism>
<dbReference type="AlphaFoldDB" id="A0A814NYR0"/>
<dbReference type="InterPro" id="IPR050989">
    <property type="entry name" value="Rap1_Ran_GAP"/>
</dbReference>
<feature type="domain" description="Rap-GAP" evidence="3">
    <location>
        <begin position="433"/>
        <end position="649"/>
    </location>
</feature>
<dbReference type="Pfam" id="PF02145">
    <property type="entry name" value="Rap_GAP"/>
    <property type="match status" value="1"/>
</dbReference>
<dbReference type="Proteomes" id="UP000663829">
    <property type="component" value="Unassembled WGS sequence"/>
</dbReference>
<dbReference type="OrthoDB" id="2499658at2759"/>
<dbReference type="PANTHER" id="PTHR15711">
    <property type="entry name" value="RAP GTPASE-ACTIVATING PROTEIN"/>
    <property type="match status" value="1"/>
</dbReference>
<dbReference type="InterPro" id="IPR035974">
    <property type="entry name" value="Rap/Ran-GAP_sf"/>
</dbReference>
<keyword evidence="6" id="KW-1185">Reference proteome</keyword>
<comment type="caution">
    <text evidence="4">The sequence shown here is derived from an EMBL/GenBank/DDBJ whole genome shotgun (WGS) entry which is preliminary data.</text>
</comment>
<reference evidence="4" key="1">
    <citation type="submission" date="2021-02" db="EMBL/GenBank/DDBJ databases">
        <authorList>
            <person name="Nowell W R."/>
        </authorList>
    </citation>
    <scope>NUCLEOTIDE SEQUENCE</scope>
</reference>
<evidence type="ECO:0000256" key="2">
    <source>
        <dbReference type="SAM" id="MobiDB-lite"/>
    </source>
</evidence>
<dbReference type="GO" id="GO:0005096">
    <property type="term" value="F:GTPase activator activity"/>
    <property type="evidence" value="ECO:0007669"/>
    <property type="project" value="UniProtKB-KW"/>
</dbReference>
<dbReference type="SUPFAM" id="SSF111347">
    <property type="entry name" value="Rap/Ran-GAP"/>
    <property type="match status" value="1"/>
</dbReference>
<dbReference type="PROSITE" id="PS50085">
    <property type="entry name" value="RAPGAP"/>
    <property type="match status" value="1"/>
</dbReference>
<protein>
    <recommendedName>
        <fullName evidence="3">Rap-GAP domain-containing protein</fullName>
    </recommendedName>
</protein>
<dbReference type="EMBL" id="CAJNOQ010005451">
    <property type="protein sequence ID" value="CAF1099205.1"/>
    <property type="molecule type" value="Genomic_DNA"/>
</dbReference>
<feature type="compositionally biased region" description="Basic residues" evidence="2">
    <location>
        <begin position="726"/>
        <end position="735"/>
    </location>
</feature>
<evidence type="ECO:0000256" key="1">
    <source>
        <dbReference type="ARBA" id="ARBA00022468"/>
    </source>
</evidence>
<dbReference type="Proteomes" id="UP000681722">
    <property type="component" value="Unassembled WGS sequence"/>
</dbReference>
<feature type="region of interest" description="Disordered" evidence="2">
    <location>
        <begin position="37"/>
        <end position="64"/>
    </location>
</feature>
<sequence length="871" mass="100399">MTSGWCGKIANTFYDIFNGWSVDQLTKSYSKSINGINNNNNNNNNNRNDTDNNNNINNNINDRNNYLNRKPLERSESLWSWAGTGFNNYGYTRECRQQFSSQIESACTCHDTLFICDHQRNQLGISTTSNTSLNIPYYRCPPLGFQQPCQQQQQQQQQYRNQVLAPALNRSYSLDLPPSSYNNYNNNNNNNTFYQPFPNIIPINSQQPSTDLNDQRLPTMGITRQINKPIYSSNEQQQQQRDSITKNTNNPKLCQKLSARSSCSIPGDYDNTSEQQIQNNEEIIRSTVKNLVSRSSPYPMIYIPLGNTDYRVEGGYSNDSSLWSIVNTVSSADCQIDCDNISQIYNNDFYEQYHLNLYAIDKDLNPVVMSVKLNGVHNSRSVIVRTKESSKYAELSENNSDNLDYSSYCNQLYPNVKVDHFETCSSLKAAQFVKAYDEKLETQKFKFGVIYQRRGQTTEEEFFNNERHGRALDEFLDKIATRVSLRDFKGFRAGLDTSGKTDTPISYYELYENKEIMFHVSTLLPFTCTDRQQVQRKRHIGNDIVAIVFQEENTPFHPSMIRSNFLHAFLVVQPVYNASRTCYKIMLVTRRDVESFNPVLHENCVYLKSSDFLKPFILTKLINAEYACYRCRTFSLLQERTRCAYLKTLCEHLTTKTYDILCDEQKSSQRRASLLSNSTKRRYFSSMKKMFGRSNSTPDGRISTSDTSTRTFINTLNNESEINGKDRRKNSKKLSRTSNIIESLDETTILGPLRSSMILSETLTGLSFESLNSTDTPSDHRPQMYYEESDEGLDSMSSAETHISPSHPVLYDNDQHQDPDVYRQQLRQAEKKNDAYIKPVVYNSWHHPKSSMKIFMPQTTGIHISEEAAIV</sequence>
<evidence type="ECO:0000313" key="6">
    <source>
        <dbReference type="Proteomes" id="UP000663829"/>
    </source>
</evidence>
<dbReference type="Gene3D" id="6.10.140.210">
    <property type="match status" value="1"/>
</dbReference>
<gene>
    <name evidence="4" type="ORF">GPM918_LOCUS18659</name>
    <name evidence="5" type="ORF">SRO942_LOCUS18654</name>
</gene>
<feature type="region of interest" description="Disordered" evidence="2">
    <location>
        <begin position="715"/>
        <end position="736"/>
    </location>
</feature>
<evidence type="ECO:0000313" key="4">
    <source>
        <dbReference type="EMBL" id="CAF1099205.1"/>
    </source>
</evidence>
<accession>A0A814NYR0</accession>
<name>A0A814NYR0_9BILA</name>
<feature type="region of interest" description="Disordered" evidence="2">
    <location>
        <begin position="229"/>
        <end position="251"/>
    </location>
</feature>
<dbReference type="GO" id="GO:0005737">
    <property type="term" value="C:cytoplasm"/>
    <property type="evidence" value="ECO:0007669"/>
    <property type="project" value="TreeGrafter"/>
</dbReference>
<dbReference type="GO" id="GO:0051056">
    <property type="term" value="P:regulation of small GTPase mediated signal transduction"/>
    <property type="evidence" value="ECO:0007669"/>
    <property type="project" value="InterPro"/>
</dbReference>
<dbReference type="InterPro" id="IPR000331">
    <property type="entry name" value="Rap/Ran_GAP_dom"/>
</dbReference>
<proteinExistence type="predicted"/>
<dbReference type="PANTHER" id="PTHR15711:SF32">
    <property type="entry name" value="RAP GTPASE ACTIVATING PROTEIN 1, ISOFORM H"/>
    <property type="match status" value="1"/>
</dbReference>
<evidence type="ECO:0000259" key="3">
    <source>
        <dbReference type="PROSITE" id="PS50085"/>
    </source>
</evidence>
<evidence type="ECO:0000313" key="5">
    <source>
        <dbReference type="EMBL" id="CAF3864202.1"/>
    </source>
</evidence>
<dbReference type="EMBL" id="CAJOBC010005450">
    <property type="protein sequence ID" value="CAF3864202.1"/>
    <property type="molecule type" value="Genomic_DNA"/>
</dbReference>
<dbReference type="Pfam" id="PF21022">
    <property type="entry name" value="Rap-GAP_dimer"/>
    <property type="match status" value="1"/>
</dbReference>
<keyword evidence="1" id="KW-0343">GTPase activation</keyword>